<gene>
    <name evidence="1" type="ORF">NLJ89_g11574</name>
</gene>
<name>A0A9W8MRI0_9AGAR</name>
<accession>A0A9W8MRI0</accession>
<proteinExistence type="predicted"/>
<evidence type="ECO:0000313" key="2">
    <source>
        <dbReference type="Proteomes" id="UP001148786"/>
    </source>
</evidence>
<comment type="caution">
    <text evidence="1">The sequence shown here is derived from an EMBL/GenBank/DDBJ whole genome shotgun (WGS) entry which is preliminary data.</text>
</comment>
<reference evidence="1" key="1">
    <citation type="submission" date="2022-07" db="EMBL/GenBank/DDBJ databases">
        <title>Genome Sequence of Agrocybe chaxingu.</title>
        <authorList>
            <person name="Buettner E."/>
        </authorList>
    </citation>
    <scope>NUCLEOTIDE SEQUENCE</scope>
    <source>
        <strain evidence="1">MP-N11</strain>
    </source>
</reference>
<keyword evidence="2" id="KW-1185">Reference proteome</keyword>
<sequence length="210" mass="24426">MSSLPNLKRTAMQASTGNLLRGRRLIIQAVLLWTCIVLGDRNEYDVISYLLIVFERAREHPLSLSITPNNDQQDPYGLLEDVMLMAPIECKWRSISYTSDKIEDFIFFFQDDLDVSHLEAFSLTCRKRGYGPTKRDLPEEVVDFQPFTKLRSLILDFTQHLVPAKVFALWDQLTDLTMTSRMYTDQCLIILRQCVNREKMLSPSSDLRRL</sequence>
<organism evidence="1 2">
    <name type="scientific">Agrocybe chaxingu</name>
    <dbReference type="NCBI Taxonomy" id="84603"/>
    <lineage>
        <taxon>Eukaryota</taxon>
        <taxon>Fungi</taxon>
        <taxon>Dikarya</taxon>
        <taxon>Basidiomycota</taxon>
        <taxon>Agaricomycotina</taxon>
        <taxon>Agaricomycetes</taxon>
        <taxon>Agaricomycetidae</taxon>
        <taxon>Agaricales</taxon>
        <taxon>Agaricineae</taxon>
        <taxon>Strophariaceae</taxon>
        <taxon>Agrocybe</taxon>
    </lineage>
</organism>
<dbReference type="AlphaFoldDB" id="A0A9W8MRI0"/>
<protein>
    <submittedName>
        <fullName evidence="1">Uncharacterized protein</fullName>
    </submittedName>
</protein>
<evidence type="ECO:0000313" key="1">
    <source>
        <dbReference type="EMBL" id="KAJ3488914.1"/>
    </source>
</evidence>
<dbReference type="Proteomes" id="UP001148786">
    <property type="component" value="Unassembled WGS sequence"/>
</dbReference>
<dbReference type="EMBL" id="JANKHO010002771">
    <property type="protein sequence ID" value="KAJ3488914.1"/>
    <property type="molecule type" value="Genomic_DNA"/>
</dbReference>
<dbReference type="OrthoDB" id="3365698at2759"/>